<dbReference type="InterPro" id="IPR038071">
    <property type="entry name" value="UROD/MetE-like_sf"/>
</dbReference>
<keyword evidence="3" id="KW-1185">Reference proteome</keyword>
<dbReference type="KEGG" id="tep:TepRe1_0297"/>
<dbReference type="AlphaFoldDB" id="F4LTG9"/>
<dbReference type="KEGG" id="tae:TepiRe1_0331"/>
<dbReference type="GO" id="GO:0004853">
    <property type="term" value="F:uroporphyrinogen decarboxylase activity"/>
    <property type="evidence" value="ECO:0007669"/>
    <property type="project" value="InterPro"/>
</dbReference>
<dbReference type="eggNOG" id="COG0407">
    <property type="taxonomic scope" value="Bacteria"/>
</dbReference>
<name>F4LTG9_TEPAE</name>
<dbReference type="PATRIC" id="fig|1209989.3.peg.346"/>
<reference evidence="3" key="1">
    <citation type="journal article" date="2013" name="Genome Announc.">
        <title>First genome sequence of a syntrophic acetate-oxidizing bacterium, Tepidanaerobacter acetatoxydans strain Re1.</title>
        <authorList>
            <person name="Manzoor S."/>
            <person name="Bongcam-Rudloff E."/>
            <person name="Schnurer A."/>
            <person name="Muller B."/>
        </authorList>
    </citation>
    <scope>NUCLEOTIDE SEQUENCE [LARGE SCALE GENOMIC DNA]</scope>
    <source>
        <strain evidence="3">Re1</strain>
    </source>
</reference>
<dbReference type="Gene3D" id="3.20.20.210">
    <property type="match status" value="1"/>
</dbReference>
<dbReference type="SUPFAM" id="SSF51726">
    <property type="entry name" value="UROD/MetE-like"/>
    <property type="match status" value="1"/>
</dbReference>
<dbReference type="EMBL" id="HF563609">
    <property type="protein sequence ID" value="CCP25008.1"/>
    <property type="molecule type" value="Genomic_DNA"/>
</dbReference>
<sequence>MNAQQLKEYRTQLYKDVYSGIIPDRFPVHDGLSAEYLIEYAGKDFLTTQYQYTTEILEEIGEKAMELVRGDSFSLAWVRNPISLMFQKSKAFVMSKTGFFQHPEVSGFEPEEYDEFIRNPFDFMVEKIAPRLNPALDTDPISRSVIFASAVLAQMEHQRVFDVANNMLAEKYGFFIAPPGTVGLQLIPFDFLADFSRGFTKIVLDIKRYPEKVLEALEALVPYAIWLGRTPKTSILGANMIMTHMATFLNRKDFEKFYWPTFYKLCHICAERGQSMSIFCEDDWTRYIEYLQELPQGTRLLMEYGDPQKFKDKLGKKMVLSGFYPVSLLKTGTKQQCIDKAKELIDILAPGGNYIFGFDKQALRLSDINPENYVAVMEYVLDNSKYTNAGQPVTTAKREDSIVKFSHTYPEFKSKYIVSFDEFIEDYPPADDRAEPLMRAAYDKYTSMVVPSLGGVF</sequence>
<gene>
    <name evidence="2" type="ordered locus">TEPIRE1_0331</name>
</gene>
<dbReference type="STRING" id="1209989.TepRe1_0297"/>
<feature type="domain" description="Uroporphyrinogen decarboxylase (URO-D)" evidence="1">
    <location>
        <begin position="196"/>
        <end position="378"/>
    </location>
</feature>
<dbReference type="OrthoDB" id="1949511at2"/>
<dbReference type="HOGENOM" id="CLU_059388_0_0_9"/>
<proteinExistence type="predicted"/>
<accession>L0RZG5</accession>
<dbReference type="RefSeq" id="WP_013777424.1">
    <property type="nucleotide sequence ID" value="NC_015519.1"/>
</dbReference>
<dbReference type="GO" id="GO:0006779">
    <property type="term" value="P:porphyrin-containing compound biosynthetic process"/>
    <property type="evidence" value="ECO:0007669"/>
    <property type="project" value="InterPro"/>
</dbReference>
<evidence type="ECO:0000259" key="1">
    <source>
        <dbReference type="Pfam" id="PF01208"/>
    </source>
</evidence>
<evidence type="ECO:0000313" key="3">
    <source>
        <dbReference type="Proteomes" id="UP000010802"/>
    </source>
</evidence>
<protein>
    <recommendedName>
        <fullName evidence="1">Uroporphyrinogen decarboxylase (URO-D) domain-containing protein</fullName>
    </recommendedName>
</protein>
<dbReference type="Proteomes" id="UP000010802">
    <property type="component" value="Chromosome"/>
</dbReference>
<organism evidence="2 3">
    <name type="scientific">Tepidanaerobacter acetatoxydans (strain DSM 21804 / JCM 16047 / Re1)</name>
    <dbReference type="NCBI Taxonomy" id="1209989"/>
    <lineage>
        <taxon>Bacteria</taxon>
        <taxon>Bacillati</taxon>
        <taxon>Bacillota</taxon>
        <taxon>Clostridia</taxon>
        <taxon>Thermosediminibacterales</taxon>
        <taxon>Tepidanaerobacteraceae</taxon>
        <taxon>Tepidanaerobacter</taxon>
    </lineage>
</organism>
<dbReference type="Pfam" id="PF01208">
    <property type="entry name" value="URO-D"/>
    <property type="match status" value="1"/>
</dbReference>
<accession>F4LTG9</accession>
<evidence type="ECO:0000313" key="2">
    <source>
        <dbReference type="EMBL" id="CCP25008.1"/>
    </source>
</evidence>
<dbReference type="InterPro" id="IPR000257">
    <property type="entry name" value="Uroporphyrinogen_deCOase"/>
</dbReference>